<name>A0A2H0CIF7_9BACT</name>
<dbReference type="SUPFAM" id="SSF52540">
    <property type="entry name" value="P-loop containing nucleoside triphosphate hydrolases"/>
    <property type="match status" value="1"/>
</dbReference>
<dbReference type="AlphaFoldDB" id="A0A2H0CIF7"/>
<comment type="caution">
    <text evidence="1">The sequence shown here is derived from an EMBL/GenBank/DDBJ whole genome shotgun (WGS) entry which is preliminary data.</text>
</comment>
<dbReference type="EMBL" id="PCTI01000011">
    <property type="protein sequence ID" value="PIP69148.1"/>
    <property type="molecule type" value="Genomic_DNA"/>
</dbReference>
<proteinExistence type="predicted"/>
<gene>
    <name evidence="1" type="ORF">COW91_01080</name>
</gene>
<reference evidence="1 2" key="1">
    <citation type="submission" date="2017-09" db="EMBL/GenBank/DDBJ databases">
        <title>Depth-based differentiation of microbial function through sediment-hosted aquifers and enrichment of novel symbionts in the deep terrestrial subsurface.</title>
        <authorList>
            <person name="Probst A.J."/>
            <person name="Ladd B."/>
            <person name="Jarett J.K."/>
            <person name="Geller-Mcgrath D.E."/>
            <person name="Sieber C.M."/>
            <person name="Emerson J.B."/>
            <person name="Anantharaman K."/>
            <person name="Thomas B.C."/>
            <person name="Malmstrom R."/>
            <person name="Stieglmeier M."/>
            <person name="Klingl A."/>
            <person name="Woyke T."/>
            <person name="Ryan C.M."/>
            <person name="Banfield J.F."/>
        </authorList>
    </citation>
    <scope>NUCLEOTIDE SEQUENCE [LARGE SCALE GENOMIC DNA]</scope>
    <source>
        <strain evidence="1">CG22_combo_CG10-13_8_21_14_all_32_8</strain>
    </source>
</reference>
<evidence type="ECO:0000313" key="2">
    <source>
        <dbReference type="Proteomes" id="UP000229176"/>
    </source>
</evidence>
<dbReference type="Proteomes" id="UP000229176">
    <property type="component" value="Unassembled WGS sequence"/>
</dbReference>
<organism evidence="1 2">
    <name type="scientific">Candidatus Nomurabacteria bacterium CG22_combo_CG10-13_8_21_14_all_32_8</name>
    <dbReference type="NCBI Taxonomy" id="1974732"/>
    <lineage>
        <taxon>Bacteria</taxon>
        <taxon>Candidatus Nomuraibacteriota</taxon>
    </lineage>
</organism>
<accession>A0A2H0CIF7</accession>
<dbReference type="InterPro" id="IPR027417">
    <property type="entry name" value="P-loop_NTPase"/>
</dbReference>
<evidence type="ECO:0008006" key="3">
    <source>
        <dbReference type="Google" id="ProtNLM"/>
    </source>
</evidence>
<evidence type="ECO:0000313" key="1">
    <source>
        <dbReference type="EMBL" id="PIP69148.1"/>
    </source>
</evidence>
<sequence>MIKNSGSLENWQKFKTIERIKNIKEKYLNKKSVLLDTQSHYEFIKNACELNNIKNFEVILLDCNDLVRNERLNKRGQSHLANQDITNWANFLREESKKYNYTLIDTSNHSIQEMADILRKIIS</sequence>
<protein>
    <recommendedName>
        <fullName evidence="3">Thymidylate kinase-like domain-containing protein</fullName>
    </recommendedName>
</protein>
<dbReference type="Gene3D" id="3.40.50.300">
    <property type="entry name" value="P-loop containing nucleotide triphosphate hydrolases"/>
    <property type="match status" value="1"/>
</dbReference>